<protein>
    <submittedName>
        <fullName evidence="2">Uncharacterized protein</fullName>
    </submittedName>
</protein>
<dbReference type="Proteomes" id="UP001597417">
    <property type="component" value="Unassembled WGS sequence"/>
</dbReference>
<feature type="region of interest" description="Disordered" evidence="1">
    <location>
        <begin position="136"/>
        <end position="275"/>
    </location>
</feature>
<evidence type="ECO:0000313" key="2">
    <source>
        <dbReference type="EMBL" id="MFD2418703.1"/>
    </source>
</evidence>
<keyword evidence="3" id="KW-1185">Reference proteome</keyword>
<gene>
    <name evidence="2" type="ORF">ACFSXZ_20465</name>
</gene>
<feature type="compositionally biased region" description="Pro residues" evidence="1">
    <location>
        <begin position="185"/>
        <end position="208"/>
    </location>
</feature>
<dbReference type="EMBL" id="JBHUKR010000009">
    <property type="protein sequence ID" value="MFD2418703.1"/>
    <property type="molecule type" value="Genomic_DNA"/>
</dbReference>
<dbReference type="RefSeq" id="WP_378266710.1">
    <property type="nucleotide sequence ID" value="NZ_JBHUKR010000009.1"/>
</dbReference>
<accession>A0ABW5FUJ5</accession>
<reference evidence="3" key="1">
    <citation type="journal article" date="2019" name="Int. J. Syst. Evol. Microbiol.">
        <title>The Global Catalogue of Microorganisms (GCM) 10K type strain sequencing project: providing services to taxonomists for standard genome sequencing and annotation.</title>
        <authorList>
            <consortium name="The Broad Institute Genomics Platform"/>
            <consortium name="The Broad Institute Genome Sequencing Center for Infectious Disease"/>
            <person name="Wu L."/>
            <person name="Ma J."/>
        </authorList>
    </citation>
    <scope>NUCLEOTIDE SEQUENCE [LARGE SCALE GENOMIC DNA]</scope>
    <source>
        <strain evidence="3">CGMCC 4.7645</strain>
    </source>
</reference>
<name>A0ABW5FUJ5_9PSEU</name>
<comment type="caution">
    <text evidence="2">The sequence shown here is derived from an EMBL/GenBank/DDBJ whole genome shotgun (WGS) entry which is preliminary data.</text>
</comment>
<evidence type="ECO:0000256" key="1">
    <source>
        <dbReference type="SAM" id="MobiDB-lite"/>
    </source>
</evidence>
<evidence type="ECO:0000313" key="3">
    <source>
        <dbReference type="Proteomes" id="UP001597417"/>
    </source>
</evidence>
<proteinExistence type="predicted"/>
<feature type="compositionally biased region" description="Basic and acidic residues" evidence="1">
    <location>
        <begin position="172"/>
        <end position="181"/>
    </location>
</feature>
<organism evidence="2 3">
    <name type="scientific">Amycolatopsis pigmentata</name>
    <dbReference type="NCBI Taxonomy" id="450801"/>
    <lineage>
        <taxon>Bacteria</taxon>
        <taxon>Bacillati</taxon>
        <taxon>Actinomycetota</taxon>
        <taxon>Actinomycetes</taxon>
        <taxon>Pseudonocardiales</taxon>
        <taxon>Pseudonocardiaceae</taxon>
        <taxon>Amycolatopsis</taxon>
    </lineage>
</organism>
<feature type="compositionally biased region" description="Low complexity" evidence="1">
    <location>
        <begin position="236"/>
        <end position="253"/>
    </location>
</feature>
<sequence length="275" mass="29659">MSDPAVDLGDSWKPASLREAEAALDETMAKSREVIEQAEEKLKHLPDIDHTAKPEDIAAVKAAAERPDAPAALRAMKKKVDAGELTWKDILEGKALQDDTVRGMMSARLDEMREIYQEAEAGASLEEILEARGVTSGSVFDDGGAGAARTYSQAAPPSPPSEDDYFAGGHMVSDDKRDDTGAARTPPPPPTPPSPPSPPQPPRRTPPPARRDEEYDEDDFADPLASRGGEHQQPRDTGNTPRDTGNTPGGTRNTPRRGRRDEPDDDDYFGGSVLN</sequence>